<sequence>MFQDAKVSKGIPEDFTVKLEPSGEERVLHSTIQILSCRGVTIQAIACPHASLRSGVEGSTLLAVLPRKAPITKAAVVLQSVQGRARTGGFKEPIDHPGVELSQACSPTLQLRSALHGGHLQEPTGLEMGILQGSCKPC</sequence>
<dbReference type="AlphaFoldDB" id="A0A9J6FS66"/>
<protein>
    <submittedName>
        <fullName evidence="1">Uncharacterized protein</fullName>
    </submittedName>
</protein>
<accession>A0A9J6FS66</accession>
<proteinExistence type="predicted"/>
<organism evidence="1 2">
    <name type="scientific">Haemaphysalis longicornis</name>
    <name type="common">Bush tick</name>
    <dbReference type="NCBI Taxonomy" id="44386"/>
    <lineage>
        <taxon>Eukaryota</taxon>
        <taxon>Metazoa</taxon>
        <taxon>Ecdysozoa</taxon>
        <taxon>Arthropoda</taxon>
        <taxon>Chelicerata</taxon>
        <taxon>Arachnida</taxon>
        <taxon>Acari</taxon>
        <taxon>Parasitiformes</taxon>
        <taxon>Ixodida</taxon>
        <taxon>Ixodoidea</taxon>
        <taxon>Ixodidae</taxon>
        <taxon>Haemaphysalinae</taxon>
        <taxon>Haemaphysalis</taxon>
    </lineage>
</organism>
<gene>
    <name evidence="1" type="ORF">HPB48_019179</name>
</gene>
<reference evidence="1 2" key="1">
    <citation type="journal article" date="2020" name="Cell">
        <title>Large-Scale Comparative Analyses of Tick Genomes Elucidate Their Genetic Diversity and Vector Capacities.</title>
        <authorList>
            <consortium name="Tick Genome and Microbiome Consortium (TIGMIC)"/>
            <person name="Jia N."/>
            <person name="Wang J."/>
            <person name="Shi W."/>
            <person name="Du L."/>
            <person name="Sun Y."/>
            <person name="Zhan W."/>
            <person name="Jiang J.F."/>
            <person name="Wang Q."/>
            <person name="Zhang B."/>
            <person name="Ji P."/>
            <person name="Bell-Sakyi L."/>
            <person name="Cui X.M."/>
            <person name="Yuan T.T."/>
            <person name="Jiang B.G."/>
            <person name="Yang W.F."/>
            <person name="Lam T.T."/>
            <person name="Chang Q.C."/>
            <person name="Ding S.J."/>
            <person name="Wang X.J."/>
            <person name="Zhu J.G."/>
            <person name="Ruan X.D."/>
            <person name="Zhao L."/>
            <person name="Wei J.T."/>
            <person name="Ye R.Z."/>
            <person name="Que T.C."/>
            <person name="Du C.H."/>
            <person name="Zhou Y.H."/>
            <person name="Cheng J.X."/>
            <person name="Dai P.F."/>
            <person name="Guo W.B."/>
            <person name="Han X.H."/>
            <person name="Huang E.J."/>
            <person name="Li L.F."/>
            <person name="Wei W."/>
            <person name="Gao Y.C."/>
            <person name="Liu J.Z."/>
            <person name="Shao H.Z."/>
            <person name="Wang X."/>
            <person name="Wang C.C."/>
            <person name="Yang T.C."/>
            <person name="Huo Q.B."/>
            <person name="Li W."/>
            <person name="Chen H.Y."/>
            <person name="Chen S.E."/>
            <person name="Zhou L.G."/>
            <person name="Ni X.B."/>
            <person name="Tian J.H."/>
            <person name="Sheng Y."/>
            <person name="Liu T."/>
            <person name="Pan Y.S."/>
            <person name="Xia L.Y."/>
            <person name="Li J."/>
            <person name="Zhao F."/>
            <person name="Cao W.C."/>
        </authorList>
    </citation>
    <scope>NUCLEOTIDE SEQUENCE [LARGE SCALE GENOMIC DNA]</scope>
    <source>
        <strain evidence="1">HaeL-2018</strain>
    </source>
</reference>
<name>A0A9J6FS66_HAELO</name>
<evidence type="ECO:0000313" key="1">
    <source>
        <dbReference type="EMBL" id="KAH9366090.1"/>
    </source>
</evidence>
<dbReference type="EMBL" id="JABSTR010000004">
    <property type="protein sequence ID" value="KAH9366090.1"/>
    <property type="molecule type" value="Genomic_DNA"/>
</dbReference>
<dbReference type="VEuPathDB" id="VectorBase:HLOH_052564"/>
<keyword evidence="2" id="KW-1185">Reference proteome</keyword>
<evidence type="ECO:0000313" key="2">
    <source>
        <dbReference type="Proteomes" id="UP000821853"/>
    </source>
</evidence>
<comment type="caution">
    <text evidence="1">The sequence shown here is derived from an EMBL/GenBank/DDBJ whole genome shotgun (WGS) entry which is preliminary data.</text>
</comment>
<dbReference type="Proteomes" id="UP000821853">
    <property type="component" value="Chromosome 2"/>
</dbReference>